<keyword evidence="4" id="KW-0009">Actin-binding</keyword>
<evidence type="ECO:0000256" key="3">
    <source>
        <dbReference type="ARBA" id="ARBA00022837"/>
    </source>
</evidence>
<keyword evidence="1" id="KW-0479">Metal-binding</keyword>
<dbReference type="InterPro" id="IPR018159">
    <property type="entry name" value="Spectrin/alpha-actinin"/>
</dbReference>
<evidence type="ECO:0000313" key="8">
    <source>
        <dbReference type="Proteomes" id="UP000054324"/>
    </source>
</evidence>
<keyword evidence="2" id="KW-0677">Repeat</keyword>
<dbReference type="InterPro" id="IPR014837">
    <property type="entry name" value="EF-hand_Ca_insen"/>
</dbReference>
<dbReference type="SMART" id="SM00150">
    <property type="entry name" value="SPEC"/>
    <property type="match status" value="3"/>
</dbReference>
<dbReference type="InterPro" id="IPR002048">
    <property type="entry name" value="EF_hand_dom"/>
</dbReference>
<dbReference type="InterPro" id="IPR011992">
    <property type="entry name" value="EF-hand-dom_pair"/>
</dbReference>
<evidence type="ECO:0000313" key="7">
    <source>
        <dbReference type="EMBL" id="KER25334.1"/>
    </source>
</evidence>
<dbReference type="GO" id="GO:0005509">
    <property type="term" value="F:calcium ion binding"/>
    <property type="evidence" value="ECO:0007669"/>
    <property type="project" value="InterPro"/>
</dbReference>
<dbReference type="PROSITE" id="PS00018">
    <property type="entry name" value="EF_HAND_1"/>
    <property type="match status" value="1"/>
</dbReference>
<dbReference type="PROSITE" id="PS50222">
    <property type="entry name" value="EF_HAND_2"/>
    <property type="match status" value="1"/>
</dbReference>
<dbReference type="SMART" id="SM01184">
    <property type="entry name" value="efhand_Ca_insen"/>
    <property type="match status" value="1"/>
</dbReference>
<dbReference type="KEGG" id="ovi:T265_07209"/>
<dbReference type="Pfam" id="PF13405">
    <property type="entry name" value="EF-hand_6"/>
    <property type="match status" value="1"/>
</dbReference>
<dbReference type="Gene3D" id="1.20.58.60">
    <property type="match status" value="4"/>
</dbReference>
<dbReference type="SUPFAM" id="SSF46966">
    <property type="entry name" value="Spectrin repeat"/>
    <property type="match status" value="4"/>
</dbReference>
<dbReference type="InterPro" id="IPR018247">
    <property type="entry name" value="EF_Hand_1_Ca_BS"/>
</dbReference>
<dbReference type="InterPro" id="IPR002017">
    <property type="entry name" value="Spectrin_repeat"/>
</dbReference>
<dbReference type="SMART" id="SM00054">
    <property type="entry name" value="EFh"/>
    <property type="match status" value="2"/>
</dbReference>
<dbReference type="OrthoDB" id="18853at2759"/>
<keyword evidence="8" id="KW-1185">Reference proteome</keyword>
<dbReference type="CDD" id="cd00176">
    <property type="entry name" value="SPEC"/>
    <property type="match status" value="1"/>
</dbReference>
<protein>
    <recommendedName>
        <fullName evidence="6">EF-hand domain-containing protein</fullName>
    </recommendedName>
</protein>
<keyword evidence="5" id="KW-0175">Coiled coil</keyword>
<evidence type="ECO:0000256" key="2">
    <source>
        <dbReference type="ARBA" id="ARBA00022737"/>
    </source>
</evidence>
<dbReference type="Pfam" id="PF08726">
    <property type="entry name" value="EFhand_Ca_insen"/>
    <property type="match status" value="1"/>
</dbReference>
<dbReference type="Proteomes" id="UP000054324">
    <property type="component" value="Unassembled WGS sequence"/>
</dbReference>
<feature type="coiled-coil region" evidence="5">
    <location>
        <begin position="371"/>
        <end position="419"/>
    </location>
</feature>
<dbReference type="PANTHER" id="PTHR11915">
    <property type="entry name" value="SPECTRIN/FILAMIN RELATED CYTOSKELETAL PROTEIN"/>
    <property type="match status" value="1"/>
</dbReference>
<dbReference type="Gene3D" id="1.10.238.10">
    <property type="entry name" value="EF-hand"/>
    <property type="match status" value="2"/>
</dbReference>
<dbReference type="CDD" id="cd00051">
    <property type="entry name" value="EFh"/>
    <property type="match status" value="1"/>
</dbReference>
<dbReference type="GO" id="GO:0003779">
    <property type="term" value="F:actin binding"/>
    <property type="evidence" value="ECO:0007669"/>
    <property type="project" value="UniProtKB-KW"/>
</dbReference>
<dbReference type="RefSeq" id="XP_009170929.1">
    <property type="nucleotide sequence ID" value="XM_009172665.1"/>
</dbReference>
<dbReference type="Pfam" id="PF00435">
    <property type="entry name" value="Spectrin"/>
    <property type="match status" value="2"/>
</dbReference>
<evidence type="ECO:0000256" key="4">
    <source>
        <dbReference type="ARBA" id="ARBA00023203"/>
    </source>
</evidence>
<reference evidence="7 8" key="1">
    <citation type="submission" date="2013-11" db="EMBL/GenBank/DDBJ databases">
        <title>Opisthorchis viverrini - life in the bile duct.</title>
        <authorList>
            <person name="Young N.D."/>
            <person name="Nagarajan N."/>
            <person name="Lin S.J."/>
            <person name="Korhonen P.K."/>
            <person name="Jex A.R."/>
            <person name="Hall R.S."/>
            <person name="Safavi-Hemami H."/>
            <person name="Kaewkong W."/>
            <person name="Bertrand D."/>
            <person name="Gao S."/>
            <person name="Seet Q."/>
            <person name="Wongkham S."/>
            <person name="Teh B.T."/>
            <person name="Wongkham C."/>
            <person name="Intapan P.M."/>
            <person name="Maleewong W."/>
            <person name="Yang X."/>
            <person name="Hu M."/>
            <person name="Wang Z."/>
            <person name="Hofmann A."/>
            <person name="Sternberg P.W."/>
            <person name="Tan P."/>
            <person name="Wang J."/>
            <person name="Gasser R.B."/>
        </authorList>
    </citation>
    <scope>NUCLEOTIDE SEQUENCE [LARGE SCALE GENOMIC DNA]</scope>
</reference>
<evidence type="ECO:0000259" key="6">
    <source>
        <dbReference type="PROSITE" id="PS50222"/>
    </source>
</evidence>
<organism evidence="7 8">
    <name type="scientific">Opisthorchis viverrini</name>
    <name type="common">Southeast Asian liver fluke</name>
    <dbReference type="NCBI Taxonomy" id="6198"/>
    <lineage>
        <taxon>Eukaryota</taxon>
        <taxon>Metazoa</taxon>
        <taxon>Spiralia</taxon>
        <taxon>Lophotrochozoa</taxon>
        <taxon>Platyhelminthes</taxon>
        <taxon>Trematoda</taxon>
        <taxon>Digenea</taxon>
        <taxon>Opisthorchiida</taxon>
        <taxon>Opisthorchiata</taxon>
        <taxon>Opisthorchiidae</taxon>
        <taxon>Opisthorchis</taxon>
    </lineage>
</organism>
<dbReference type="FunFam" id="1.10.238.10:FF:000004">
    <property type="entry name" value="Actinin alpha 1"/>
    <property type="match status" value="1"/>
</dbReference>
<evidence type="ECO:0000256" key="5">
    <source>
        <dbReference type="SAM" id="Coils"/>
    </source>
</evidence>
<gene>
    <name evidence="7" type="ORF">T265_07209</name>
</gene>
<dbReference type="EMBL" id="KL596780">
    <property type="protein sequence ID" value="KER25334.1"/>
    <property type="molecule type" value="Genomic_DNA"/>
</dbReference>
<dbReference type="GeneID" id="20321388"/>
<dbReference type="CTD" id="20321388"/>
<sequence length="615" mass="71286">MVNSIKPDERSVMAYVSMYYHKFAGASKATMAANRIANLLKEQRENARLIEEYETISSNLLNWIMAKLKHFSVRNPQQTVASVEHLQSESRVYRREEKPSKLQDKALLETTYNTLQTRLRLSKRPAYVPSVDKYISAIGARWDELEKADRTYEEWLLEELQRVRRVEYLIKKFEIRCSTHEAWAKGKPQALSGDAHLKCTLPELRALMKRHEAFQSELAANDDRVERIGALADELGKLHYHNMSAVTHRYSEIVKVTDELKRLSDTRERELARLLPVLEKIDQLQFDFAKRAAPFKNWMEQTEEDLRDTPIVHTMAEVQELTERWAVIKDLAKKRSEILREEELRQVNNDKLRRQFTEKATEFDKWLQQQKSNLARNAMEARGSLEKQRDELKNMEVEIGKHKRMLDELEQCNQALEDAYVFDNLNTSLSMPTLRVAWEQLFTSLHHSVNVIENQILTRDSKGLTAEQMADLRTCFSHFDKNGTGRLEAPEFKACLVSLGHSFGDDPRGGESDFSRTMQQVDPGHKGYVTFDSFLNFVTRENADEDTAEQITQSFKVLSGDKGYVTADDLRRYLPPDDAEYCIKRMMRASGPHGDSGALNYEQFTLEIYGSQKPK</sequence>
<feature type="domain" description="EF-hand" evidence="6">
    <location>
        <begin position="467"/>
        <end position="502"/>
    </location>
</feature>
<dbReference type="STRING" id="6198.A0A075AC94"/>
<evidence type="ECO:0000256" key="1">
    <source>
        <dbReference type="ARBA" id="ARBA00022723"/>
    </source>
</evidence>
<accession>A0A075AC94</accession>
<keyword evidence="3" id="KW-0106">Calcium</keyword>
<dbReference type="AlphaFoldDB" id="A0A075AC94"/>
<dbReference type="SUPFAM" id="SSF47473">
    <property type="entry name" value="EF-hand"/>
    <property type="match status" value="1"/>
</dbReference>
<name>A0A075AC94_OPIVI</name>
<proteinExistence type="predicted"/>